<keyword evidence="2" id="KW-1133">Transmembrane helix</keyword>
<feature type="transmembrane region" description="Helical" evidence="2">
    <location>
        <begin position="74"/>
        <end position="98"/>
    </location>
</feature>
<evidence type="ECO:0000313" key="4">
    <source>
        <dbReference type="Proteomes" id="UP001303046"/>
    </source>
</evidence>
<reference evidence="3 4" key="1">
    <citation type="submission" date="2023-08" db="EMBL/GenBank/DDBJ databases">
        <title>A Necator americanus chromosomal reference genome.</title>
        <authorList>
            <person name="Ilik V."/>
            <person name="Petrzelkova K.J."/>
            <person name="Pardy F."/>
            <person name="Fuh T."/>
            <person name="Niatou-Singa F.S."/>
            <person name="Gouil Q."/>
            <person name="Baker L."/>
            <person name="Ritchie M.E."/>
            <person name="Jex A.R."/>
            <person name="Gazzola D."/>
            <person name="Li H."/>
            <person name="Toshio Fujiwara R."/>
            <person name="Zhan B."/>
            <person name="Aroian R.V."/>
            <person name="Pafco B."/>
            <person name="Schwarz E.M."/>
        </authorList>
    </citation>
    <scope>NUCLEOTIDE SEQUENCE [LARGE SCALE GENOMIC DNA]</scope>
    <source>
        <strain evidence="3 4">Aroian</strain>
        <tissue evidence="3">Whole animal</tissue>
    </source>
</reference>
<dbReference type="EMBL" id="JAVFWL010000004">
    <property type="protein sequence ID" value="KAK6752345.1"/>
    <property type="molecule type" value="Genomic_DNA"/>
</dbReference>
<evidence type="ECO:0000313" key="3">
    <source>
        <dbReference type="EMBL" id="KAK6752345.1"/>
    </source>
</evidence>
<evidence type="ECO:0000256" key="1">
    <source>
        <dbReference type="ARBA" id="ARBA00006803"/>
    </source>
</evidence>
<feature type="transmembrane region" description="Helical" evidence="2">
    <location>
        <begin position="124"/>
        <end position="148"/>
    </location>
</feature>
<dbReference type="Pfam" id="PF03125">
    <property type="entry name" value="Sre"/>
    <property type="match status" value="1"/>
</dbReference>
<comment type="caution">
    <text evidence="3">The sequence shown here is derived from an EMBL/GenBank/DDBJ whole genome shotgun (WGS) entry which is preliminary data.</text>
</comment>
<keyword evidence="2" id="KW-0472">Membrane</keyword>
<name>A0ABR1DPH8_NECAM</name>
<organism evidence="3 4">
    <name type="scientific">Necator americanus</name>
    <name type="common">Human hookworm</name>
    <dbReference type="NCBI Taxonomy" id="51031"/>
    <lineage>
        <taxon>Eukaryota</taxon>
        <taxon>Metazoa</taxon>
        <taxon>Ecdysozoa</taxon>
        <taxon>Nematoda</taxon>
        <taxon>Chromadorea</taxon>
        <taxon>Rhabditida</taxon>
        <taxon>Rhabditina</taxon>
        <taxon>Rhabditomorpha</taxon>
        <taxon>Strongyloidea</taxon>
        <taxon>Ancylostomatidae</taxon>
        <taxon>Bunostominae</taxon>
        <taxon>Necator</taxon>
    </lineage>
</organism>
<protein>
    <recommendedName>
        <fullName evidence="5">G-protein coupled receptors family 1 profile domain-containing protein</fullName>
    </recommendedName>
</protein>
<keyword evidence="2" id="KW-0812">Transmembrane</keyword>
<evidence type="ECO:0008006" key="5">
    <source>
        <dbReference type="Google" id="ProtNLM"/>
    </source>
</evidence>
<dbReference type="InterPro" id="IPR004151">
    <property type="entry name" value="7TM_GPCR_serpentine_rcpt_Sre"/>
</dbReference>
<gene>
    <name evidence="3" type="primary">Necator_chrIV.g16942</name>
    <name evidence="3" type="ORF">RB195_003644</name>
</gene>
<evidence type="ECO:0000256" key="2">
    <source>
        <dbReference type="SAM" id="Phobius"/>
    </source>
</evidence>
<comment type="similarity">
    <text evidence="1">Belongs to the nematode receptor-like protein sre family.</text>
</comment>
<proteinExistence type="inferred from homology"/>
<sequence length="222" mass="25165">MQREDTSLWGMYGCTLFDFGNLFMCVERAVAVLAVSKYEKFMSKSITIGIVIVTVSISIGAGAILNAVTSVNDMFSTFLFNLVYSLLCLSITTAIRLYRRNSGRVTQIASLRKKFQDKENGRTLPVYTFVSLNELFSTAATFLTVAFYEKVIGITSGNLPYLLIILRMYMAYRILFINIVILYNRFSYGQQLKKSPINDYSNRNYFGDLNKSWNAAVDIHSV</sequence>
<feature type="transmembrane region" description="Helical" evidence="2">
    <location>
        <begin position="46"/>
        <end position="68"/>
    </location>
</feature>
<dbReference type="Proteomes" id="UP001303046">
    <property type="component" value="Unassembled WGS sequence"/>
</dbReference>
<keyword evidence="4" id="KW-1185">Reference proteome</keyword>
<feature type="transmembrane region" description="Helical" evidence="2">
    <location>
        <begin position="160"/>
        <end position="183"/>
    </location>
</feature>
<accession>A0ABR1DPH8</accession>